<name>A0A2P2C3D6_9ZZZZ</name>
<evidence type="ECO:0000313" key="1">
    <source>
        <dbReference type="EMBL" id="CUR56506.1"/>
    </source>
</evidence>
<proteinExistence type="predicted"/>
<dbReference type="InterPro" id="IPR017850">
    <property type="entry name" value="Alkaline_phosphatase_core_sf"/>
</dbReference>
<sequence length="349" mass="37460">MLRRTSLASSLTAALVSGALLIGAPARAAVPSDPSTGAARQVTQRADSESVLAISIDGMSVPAVRKLGRKQLPNLYRFMKAGASTMNARTEREMTVTLPNHTGMVTGRRIEAATGGHGVTWNDNRLAPSTVQEAAGHDVASVFTAVDAAGGSTALFAAKTKFTLWQRSWPDAIDLTEVDEDNAALVDELIADLDQDRDFRFLHLSPPDVAGHDHGWMSKPYLRAVRKADALVGRVVAAVNSDPMRKAGTTILLTSDHGGRGPSHDNPRVLDNYRVVFMARGSAVDKGVDLYAINPAYKDPGTRRTTYEAQRQPVRNGMVANLALDLLDLPPVEGSEHDVRQDLRLTAAP</sequence>
<dbReference type="EMBL" id="CZKB01000004">
    <property type="protein sequence ID" value="CUR56506.1"/>
    <property type="molecule type" value="Genomic_DNA"/>
</dbReference>
<dbReference type="Pfam" id="PF01663">
    <property type="entry name" value="Phosphodiest"/>
    <property type="match status" value="1"/>
</dbReference>
<dbReference type="PANTHER" id="PTHR10151">
    <property type="entry name" value="ECTONUCLEOTIDE PYROPHOSPHATASE/PHOSPHODIESTERASE"/>
    <property type="match status" value="1"/>
</dbReference>
<dbReference type="GO" id="GO:0016787">
    <property type="term" value="F:hydrolase activity"/>
    <property type="evidence" value="ECO:0007669"/>
    <property type="project" value="UniProtKB-ARBA"/>
</dbReference>
<gene>
    <name evidence="1" type="ORF">NOCA1120048</name>
</gene>
<accession>A0A2P2C3D6</accession>
<dbReference type="Gene3D" id="3.40.720.10">
    <property type="entry name" value="Alkaline Phosphatase, subunit A"/>
    <property type="match status" value="1"/>
</dbReference>
<protein>
    <submittedName>
        <fullName evidence="1">Putative metalloenzyme family protein</fullName>
    </submittedName>
</protein>
<organism evidence="1">
    <name type="scientific">metagenome</name>
    <dbReference type="NCBI Taxonomy" id="256318"/>
    <lineage>
        <taxon>unclassified sequences</taxon>
        <taxon>metagenomes</taxon>
    </lineage>
</organism>
<dbReference type="SUPFAM" id="SSF53649">
    <property type="entry name" value="Alkaline phosphatase-like"/>
    <property type="match status" value="1"/>
</dbReference>
<dbReference type="AlphaFoldDB" id="A0A2P2C3D6"/>
<dbReference type="PANTHER" id="PTHR10151:SF120">
    <property type="entry name" value="BIS(5'-ADENOSYL)-TRIPHOSPHATASE"/>
    <property type="match status" value="1"/>
</dbReference>
<reference evidence="1" key="1">
    <citation type="submission" date="2015-08" db="EMBL/GenBank/DDBJ databases">
        <authorList>
            <person name="Babu N.S."/>
            <person name="Beckwith C.J."/>
            <person name="Beseler K.G."/>
            <person name="Brison A."/>
            <person name="Carone J.V."/>
            <person name="Caskin T.P."/>
            <person name="Diamond M."/>
            <person name="Durham M.E."/>
            <person name="Foxe J.M."/>
            <person name="Go M."/>
            <person name="Henderson B.A."/>
            <person name="Jones I.B."/>
            <person name="McGettigan J.A."/>
            <person name="Micheletti S.J."/>
            <person name="Nasrallah M.E."/>
            <person name="Ortiz D."/>
            <person name="Piller C.R."/>
            <person name="Privatt S.R."/>
            <person name="Schneider S.L."/>
            <person name="Sharp S."/>
            <person name="Smith T.C."/>
            <person name="Stanton J.D."/>
            <person name="Ullery H.E."/>
            <person name="Wilson R.J."/>
            <person name="Serrano M.G."/>
            <person name="Buck G."/>
            <person name="Lee V."/>
            <person name="Wang Y."/>
            <person name="Carvalho R."/>
            <person name="Voegtly L."/>
            <person name="Shi R."/>
            <person name="Duckworth R."/>
            <person name="Johnson A."/>
            <person name="Loviza R."/>
            <person name="Walstead R."/>
            <person name="Shah Z."/>
            <person name="Kiflezghi M."/>
            <person name="Wade K."/>
            <person name="Ball S.L."/>
            <person name="Bradley K.W."/>
            <person name="Asai D.J."/>
            <person name="Bowman C.A."/>
            <person name="Russell D.A."/>
            <person name="Pope W.H."/>
            <person name="Jacobs-Sera D."/>
            <person name="Hendrix R.W."/>
            <person name="Hatfull G.F."/>
        </authorList>
    </citation>
    <scope>NUCLEOTIDE SEQUENCE</scope>
</reference>
<dbReference type="InterPro" id="IPR002591">
    <property type="entry name" value="Phosphodiest/P_Trfase"/>
</dbReference>